<name>A0A7H9BKM2_9NEIS</name>
<dbReference type="EMBL" id="CP058627">
    <property type="protein sequence ID" value="QLG89225.1"/>
    <property type="molecule type" value="Genomic_DNA"/>
</dbReference>
<dbReference type="Pfam" id="PF07603">
    <property type="entry name" value="Lcl_C"/>
    <property type="match status" value="1"/>
</dbReference>
<dbReference type="RefSeq" id="WP_179355721.1">
    <property type="nucleotide sequence ID" value="NZ_CP058627.1"/>
</dbReference>
<protein>
    <submittedName>
        <fullName evidence="2">DUF1566 domain-containing protein</fullName>
    </submittedName>
</protein>
<keyword evidence="3" id="KW-1185">Reference proteome</keyword>
<feature type="domain" description="Lcl C-terminal" evidence="1">
    <location>
        <begin position="57"/>
        <end position="187"/>
    </location>
</feature>
<evidence type="ECO:0000313" key="3">
    <source>
        <dbReference type="Proteomes" id="UP000509597"/>
    </source>
</evidence>
<proteinExistence type="predicted"/>
<reference evidence="2 3" key="1">
    <citation type="submission" date="2020-07" db="EMBL/GenBank/DDBJ databases">
        <title>Complete genome sequence of Chitinibacter sp. 2T18.</title>
        <authorList>
            <person name="Bae J.-W."/>
            <person name="Choi J.-W."/>
        </authorList>
    </citation>
    <scope>NUCLEOTIDE SEQUENCE [LARGE SCALE GENOMIC DNA]</scope>
    <source>
        <strain evidence="2 3">2T18</strain>
    </source>
</reference>
<evidence type="ECO:0000259" key="1">
    <source>
        <dbReference type="Pfam" id="PF07603"/>
    </source>
</evidence>
<organism evidence="2 3">
    <name type="scientific">Chitinibacter bivalviorum</name>
    <dbReference type="NCBI Taxonomy" id="2739434"/>
    <lineage>
        <taxon>Bacteria</taxon>
        <taxon>Pseudomonadati</taxon>
        <taxon>Pseudomonadota</taxon>
        <taxon>Betaproteobacteria</taxon>
        <taxon>Neisseriales</taxon>
        <taxon>Chitinibacteraceae</taxon>
        <taxon>Chitinibacter</taxon>
    </lineage>
</organism>
<dbReference type="PANTHER" id="PTHR35812">
    <property type="entry name" value="LIPOPROTEIN"/>
    <property type="match status" value="1"/>
</dbReference>
<dbReference type="AlphaFoldDB" id="A0A7H9BKM2"/>
<dbReference type="Proteomes" id="UP000509597">
    <property type="component" value="Chromosome"/>
</dbReference>
<accession>A0A7H9BKM2</accession>
<dbReference type="InterPro" id="IPR011460">
    <property type="entry name" value="Lcl_C"/>
</dbReference>
<dbReference type="KEGG" id="chiz:HQ393_13790"/>
<dbReference type="PANTHER" id="PTHR35812:SF1">
    <property type="entry name" value="LIPOPROTEIN"/>
    <property type="match status" value="1"/>
</dbReference>
<sequence>MKVSIKTLGFTAVALIVAVAIGNKWVMAGSQDAEKAPAKRKNNPCEYTADFKDNGNGTLTDPSTGLVWQTCALGQTWHGGCSGNATLMNQAEAMKAAENSSYQNASGWRLPTKNELAGIMVTAECKDAKKWIDPRLATPIDGKDDLGSYWTSTEYGTDGYLVWYANLNTGYMGGINNVNFNAVRLVRSGS</sequence>
<evidence type="ECO:0000313" key="2">
    <source>
        <dbReference type="EMBL" id="QLG89225.1"/>
    </source>
</evidence>
<gene>
    <name evidence="2" type="ORF">HQ393_13790</name>
</gene>